<gene>
    <name evidence="1" type="ORF">LTRI10_LOCUS4590</name>
</gene>
<organism evidence="1 2">
    <name type="scientific">Linum trigynum</name>
    <dbReference type="NCBI Taxonomy" id="586398"/>
    <lineage>
        <taxon>Eukaryota</taxon>
        <taxon>Viridiplantae</taxon>
        <taxon>Streptophyta</taxon>
        <taxon>Embryophyta</taxon>
        <taxon>Tracheophyta</taxon>
        <taxon>Spermatophyta</taxon>
        <taxon>Magnoliopsida</taxon>
        <taxon>eudicotyledons</taxon>
        <taxon>Gunneridae</taxon>
        <taxon>Pentapetalae</taxon>
        <taxon>rosids</taxon>
        <taxon>fabids</taxon>
        <taxon>Malpighiales</taxon>
        <taxon>Linaceae</taxon>
        <taxon>Linum</taxon>
    </lineage>
</organism>
<evidence type="ECO:0000313" key="1">
    <source>
        <dbReference type="EMBL" id="CAL1356925.1"/>
    </source>
</evidence>
<name>A0AAV2CKJ0_9ROSI</name>
<dbReference type="Proteomes" id="UP001497516">
    <property type="component" value="Chromosome 1"/>
</dbReference>
<reference evidence="1 2" key="1">
    <citation type="submission" date="2024-04" db="EMBL/GenBank/DDBJ databases">
        <authorList>
            <person name="Fracassetti M."/>
        </authorList>
    </citation>
    <scope>NUCLEOTIDE SEQUENCE [LARGE SCALE GENOMIC DNA]</scope>
</reference>
<accession>A0AAV2CKJ0</accession>
<sequence length="73" mass="7462">MAPSSVVLSTSRLWALMVAEVQREFGPTRVGLEEAMIFLHFSPLGMVVSAPSVDTCSGGGGDAARGSIGDGGH</sequence>
<evidence type="ECO:0000313" key="2">
    <source>
        <dbReference type="Proteomes" id="UP001497516"/>
    </source>
</evidence>
<protein>
    <submittedName>
        <fullName evidence="1">Uncharacterized protein</fullName>
    </submittedName>
</protein>
<dbReference type="AlphaFoldDB" id="A0AAV2CKJ0"/>
<proteinExistence type="predicted"/>
<dbReference type="EMBL" id="OZ034813">
    <property type="protein sequence ID" value="CAL1356925.1"/>
    <property type="molecule type" value="Genomic_DNA"/>
</dbReference>
<keyword evidence="2" id="KW-1185">Reference proteome</keyword>